<organism evidence="3 4">
    <name type="scientific">Acidisoma silvae</name>
    <dbReference type="NCBI Taxonomy" id="2802396"/>
    <lineage>
        <taxon>Bacteria</taxon>
        <taxon>Pseudomonadati</taxon>
        <taxon>Pseudomonadota</taxon>
        <taxon>Alphaproteobacteria</taxon>
        <taxon>Acetobacterales</taxon>
        <taxon>Acidocellaceae</taxon>
        <taxon>Acidisoma</taxon>
    </lineage>
</organism>
<dbReference type="EMBL" id="JAESVB010000001">
    <property type="protein sequence ID" value="MCB8873563.1"/>
    <property type="molecule type" value="Genomic_DNA"/>
</dbReference>
<evidence type="ECO:0000313" key="3">
    <source>
        <dbReference type="EMBL" id="MCB8873563.1"/>
    </source>
</evidence>
<dbReference type="InterPro" id="IPR020904">
    <property type="entry name" value="Sc_DH/Rdtase_CS"/>
</dbReference>
<dbReference type="FunFam" id="3.40.50.720:FF:000084">
    <property type="entry name" value="Short-chain dehydrogenase reductase"/>
    <property type="match status" value="1"/>
</dbReference>
<dbReference type="GO" id="GO:0016491">
    <property type="term" value="F:oxidoreductase activity"/>
    <property type="evidence" value="ECO:0007669"/>
    <property type="project" value="UniProtKB-KW"/>
</dbReference>
<reference evidence="3" key="2">
    <citation type="submission" date="2021-01" db="EMBL/GenBank/DDBJ databases">
        <authorList>
            <person name="Mieszkin S."/>
            <person name="Pouder E."/>
            <person name="Alain K."/>
        </authorList>
    </citation>
    <scope>NUCLEOTIDE SEQUENCE</scope>
    <source>
        <strain evidence="3">HW T2.11</strain>
    </source>
</reference>
<keyword evidence="2" id="KW-0560">Oxidoreductase</keyword>
<evidence type="ECO:0000256" key="2">
    <source>
        <dbReference type="ARBA" id="ARBA00023002"/>
    </source>
</evidence>
<comment type="caution">
    <text evidence="3">The sequence shown here is derived from an EMBL/GenBank/DDBJ whole genome shotgun (WGS) entry which is preliminary data.</text>
</comment>
<dbReference type="Gene3D" id="3.40.50.720">
    <property type="entry name" value="NAD(P)-binding Rossmann-like Domain"/>
    <property type="match status" value="1"/>
</dbReference>
<dbReference type="PRINTS" id="PR00080">
    <property type="entry name" value="SDRFAMILY"/>
</dbReference>
<accession>A0A963YMW6</accession>
<dbReference type="CDD" id="cd05233">
    <property type="entry name" value="SDR_c"/>
    <property type="match status" value="1"/>
</dbReference>
<dbReference type="PRINTS" id="PR00081">
    <property type="entry name" value="GDHRDH"/>
</dbReference>
<dbReference type="AlphaFoldDB" id="A0A963YMW6"/>
<evidence type="ECO:0000313" key="4">
    <source>
        <dbReference type="Proteomes" id="UP000708298"/>
    </source>
</evidence>
<sequence>MNGRFANYPSLEGRRVLVTGGASGIGAGIVEHFLAQGAHVGFLDLDEASAAVLLAQQPADAVVHFEKVDLRDIPALRAAIADLRGKLGGGFEVLVNNAARDDRHSIDEVTPEYWDDRMATNLRHQFFCAQAVKDDMIAAGGGSIINMSSNSFLMAQGGFAAYTSAKSGVIGLTRSLARDLGPHHIRANIVFPGWIITQRQLDLWMTPEAEAKRAAGQCIPDRLYEADVARMVLWLAADDSRLVTAREFIVDGGWY</sequence>
<keyword evidence="4" id="KW-1185">Reference proteome</keyword>
<protein>
    <submittedName>
        <fullName evidence="3">SDR family oxidoreductase</fullName>
    </submittedName>
</protein>
<comment type="similarity">
    <text evidence="1">Belongs to the short-chain dehydrogenases/reductases (SDR) family.</text>
</comment>
<dbReference type="InterPro" id="IPR002347">
    <property type="entry name" value="SDR_fam"/>
</dbReference>
<dbReference type="RefSeq" id="WP_227319255.1">
    <property type="nucleotide sequence ID" value="NZ_JAESVB010000001.1"/>
</dbReference>
<name>A0A963YMW6_9PROT</name>
<reference evidence="3" key="1">
    <citation type="journal article" date="2021" name="Microorganisms">
        <title>Acidisoma silvae sp. nov. and Acidisomacellulosilytica sp. nov., Two Acidophilic Bacteria Isolated from Decaying Wood, Hydrolyzing Cellulose and Producing Poly-3-hydroxybutyrate.</title>
        <authorList>
            <person name="Mieszkin S."/>
            <person name="Pouder E."/>
            <person name="Uroz S."/>
            <person name="Simon-Colin C."/>
            <person name="Alain K."/>
        </authorList>
    </citation>
    <scope>NUCLEOTIDE SEQUENCE</scope>
    <source>
        <strain evidence="3">HW T2.11</strain>
    </source>
</reference>
<dbReference type="InterPro" id="IPR036291">
    <property type="entry name" value="NAD(P)-bd_dom_sf"/>
</dbReference>
<proteinExistence type="inferred from homology"/>
<dbReference type="Proteomes" id="UP000708298">
    <property type="component" value="Unassembled WGS sequence"/>
</dbReference>
<dbReference type="PANTHER" id="PTHR24321:SF8">
    <property type="entry name" value="ESTRADIOL 17-BETA-DEHYDROGENASE 8-RELATED"/>
    <property type="match status" value="1"/>
</dbReference>
<evidence type="ECO:0000256" key="1">
    <source>
        <dbReference type="ARBA" id="ARBA00006484"/>
    </source>
</evidence>
<dbReference type="PROSITE" id="PS00061">
    <property type="entry name" value="ADH_SHORT"/>
    <property type="match status" value="1"/>
</dbReference>
<dbReference type="PANTHER" id="PTHR24321">
    <property type="entry name" value="DEHYDROGENASES, SHORT CHAIN"/>
    <property type="match status" value="1"/>
</dbReference>
<dbReference type="SUPFAM" id="SSF51735">
    <property type="entry name" value="NAD(P)-binding Rossmann-fold domains"/>
    <property type="match status" value="1"/>
</dbReference>
<gene>
    <name evidence="3" type="ORF">ASILVAE211_00090</name>
</gene>
<dbReference type="Pfam" id="PF13561">
    <property type="entry name" value="adh_short_C2"/>
    <property type="match status" value="1"/>
</dbReference>